<proteinExistence type="predicted"/>
<accession>A0A183DFA9</accession>
<reference evidence="1 2" key="2">
    <citation type="submission" date="2018-11" db="EMBL/GenBank/DDBJ databases">
        <authorList>
            <consortium name="Pathogen Informatics"/>
        </authorList>
    </citation>
    <scope>NUCLEOTIDE SEQUENCE [LARGE SCALE GENOMIC DNA]</scope>
</reference>
<evidence type="ECO:0000313" key="2">
    <source>
        <dbReference type="Proteomes" id="UP000271098"/>
    </source>
</evidence>
<dbReference type="AlphaFoldDB" id="A0A183DFA9"/>
<sequence length="74" mass="8146">MRRRCAANSSSSLAYSSCWLGGKATVEVQLGDTVADDNRGESWDDVEANELTGFARRDSRQEADRVSTLNSYVI</sequence>
<dbReference type="Proteomes" id="UP000271098">
    <property type="component" value="Unassembled WGS sequence"/>
</dbReference>
<keyword evidence="2" id="KW-1185">Reference proteome</keyword>
<gene>
    <name evidence="1" type="ORF">GPUH_LOCUS7402</name>
</gene>
<protein>
    <submittedName>
        <fullName evidence="3">SH3 domain-containing protein</fullName>
    </submittedName>
</protein>
<dbReference type="WBParaSite" id="GPUH_0000740901-mRNA-1">
    <property type="protein sequence ID" value="GPUH_0000740901-mRNA-1"/>
    <property type="gene ID" value="GPUH_0000740901"/>
</dbReference>
<dbReference type="EMBL" id="UYRT01019082">
    <property type="protein sequence ID" value="VDK58203.1"/>
    <property type="molecule type" value="Genomic_DNA"/>
</dbReference>
<organism evidence="3">
    <name type="scientific">Gongylonema pulchrum</name>
    <dbReference type="NCBI Taxonomy" id="637853"/>
    <lineage>
        <taxon>Eukaryota</taxon>
        <taxon>Metazoa</taxon>
        <taxon>Ecdysozoa</taxon>
        <taxon>Nematoda</taxon>
        <taxon>Chromadorea</taxon>
        <taxon>Rhabditida</taxon>
        <taxon>Spirurina</taxon>
        <taxon>Spiruromorpha</taxon>
        <taxon>Spiruroidea</taxon>
        <taxon>Gongylonematidae</taxon>
        <taxon>Gongylonema</taxon>
    </lineage>
</organism>
<evidence type="ECO:0000313" key="3">
    <source>
        <dbReference type="WBParaSite" id="GPUH_0000740901-mRNA-1"/>
    </source>
</evidence>
<evidence type="ECO:0000313" key="1">
    <source>
        <dbReference type="EMBL" id="VDK58203.1"/>
    </source>
</evidence>
<name>A0A183DFA9_9BILA</name>
<reference evidence="3" key="1">
    <citation type="submission" date="2016-06" db="UniProtKB">
        <authorList>
            <consortium name="WormBaseParasite"/>
        </authorList>
    </citation>
    <scope>IDENTIFICATION</scope>
</reference>